<keyword evidence="3" id="KW-0547">Nucleotide-binding</keyword>
<organism evidence="8">
    <name type="scientific">marine sediment metagenome</name>
    <dbReference type="NCBI Taxonomy" id="412755"/>
    <lineage>
        <taxon>unclassified sequences</taxon>
        <taxon>metagenomes</taxon>
        <taxon>ecological metagenomes</taxon>
    </lineage>
</organism>
<reference evidence="8" key="1">
    <citation type="journal article" date="2014" name="Front. Microbiol.">
        <title>High frequency of phylogenetically diverse reductive dehalogenase-homologous genes in deep subseafloor sedimentary metagenomes.</title>
        <authorList>
            <person name="Kawai M."/>
            <person name="Futagami T."/>
            <person name="Toyoda A."/>
            <person name="Takaki Y."/>
            <person name="Nishi S."/>
            <person name="Hori S."/>
            <person name="Arai W."/>
            <person name="Tsubouchi T."/>
            <person name="Morono Y."/>
            <person name="Uchiyama I."/>
            <person name="Ito T."/>
            <person name="Fujiyama A."/>
            <person name="Inagaki F."/>
            <person name="Takami H."/>
        </authorList>
    </citation>
    <scope>NUCLEOTIDE SEQUENCE</scope>
    <source>
        <strain evidence="8">Expedition CK06-06</strain>
    </source>
</reference>
<dbReference type="EMBL" id="BARS01017007">
    <property type="protein sequence ID" value="GAF93188.1"/>
    <property type="molecule type" value="Genomic_DNA"/>
</dbReference>
<feature type="non-terminal residue" evidence="8">
    <location>
        <position position="1"/>
    </location>
</feature>
<evidence type="ECO:0000256" key="2">
    <source>
        <dbReference type="ARBA" id="ARBA00021315"/>
    </source>
</evidence>
<dbReference type="PANTHER" id="PTHR11059">
    <property type="entry name" value="DNA REPAIR PROTEIN RECN"/>
    <property type="match status" value="1"/>
</dbReference>
<evidence type="ECO:0000256" key="5">
    <source>
        <dbReference type="ARBA" id="ARBA00022840"/>
    </source>
</evidence>
<evidence type="ECO:0000256" key="7">
    <source>
        <dbReference type="ARBA" id="ARBA00033408"/>
    </source>
</evidence>
<accession>X0TI30</accession>
<comment type="caution">
    <text evidence="8">The sequence shown here is derived from an EMBL/GenBank/DDBJ whole genome shotgun (WGS) entry which is preliminary data.</text>
</comment>
<dbReference type="InterPro" id="IPR027417">
    <property type="entry name" value="P-loop_NTPase"/>
</dbReference>
<dbReference type="GO" id="GO:0043590">
    <property type="term" value="C:bacterial nucleoid"/>
    <property type="evidence" value="ECO:0007669"/>
    <property type="project" value="TreeGrafter"/>
</dbReference>
<dbReference type="GO" id="GO:0006310">
    <property type="term" value="P:DNA recombination"/>
    <property type="evidence" value="ECO:0007669"/>
    <property type="project" value="InterPro"/>
</dbReference>
<keyword evidence="5" id="KW-0067">ATP-binding</keyword>
<dbReference type="PANTHER" id="PTHR11059:SF0">
    <property type="entry name" value="DNA REPAIR PROTEIN RECN"/>
    <property type="match status" value="1"/>
</dbReference>
<evidence type="ECO:0000256" key="4">
    <source>
        <dbReference type="ARBA" id="ARBA00022763"/>
    </source>
</evidence>
<evidence type="ECO:0000256" key="3">
    <source>
        <dbReference type="ARBA" id="ARBA00022741"/>
    </source>
</evidence>
<comment type="similarity">
    <text evidence="1">Belongs to the RecN family.</text>
</comment>
<dbReference type="InterPro" id="IPR004604">
    <property type="entry name" value="DNA_recomb/repair_RecN"/>
</dbReference>
<dbReference type="AlphaFoldDB" id="X0TI30"/>
<proteinExistence type="inferred from homology"/>
<dbReference type="SUPFAM" id="SSF52540">
    <property type="entry name" value="P-loop containing nucleoside triphosphate hydrolases"/>
    <property type="match status" value="1"/>
</dbReference>
<name>X0TI30_9ZZZZ</name>
<gene>
    <name evidence="8" type="ORF">S01H1_27880</name>
</gene>
<evidence type="ECO:0000256" key="6">
    <source>
        <dbReference type="ARBA" id="ARBA00023204"/>
    </source>
</evidence>
<evidence type="ECO:0000313" key="8">
    <source>
        <dbReference type="EMBL" id="GAF93188.1"/>
    </source>
</evidence>
<dbReference type="GO" id="GO:0009432">
    <property type="term" value="P:SOS response"/>
    <property type="evidence" value="ECO:0007669"/>
    <property type="project" value="TreeGrafter"/>
</dbReference>
<evidence type="ECO:0000256" key="1">
    <source>
        <dbReference type="ARBA" id="ARBA00009441"/>
    </source>
</evidence>
<keyword evidence="6" id="KW-0234">DNA repair</keyword>
<dbReference type="GO" id="GO:0006281">
    <property type="term" value="P:DNA repair"/>
    <property type="evidence" value="ECO:0007669"/>
    <property type="project" value="UniProtKB-KW"/>
</dbReference>
<protein>
    <recommendedName>
        <fullName evidence="2">DNA repair protein RecN</fullName>
    </recommendedName>
    <alternativeName>
        <fullName evidence="7">Recombination protein N</fullName>
    </alternativeName>
</protein>
<dbReference type="GO" id="GO:0005524">
    <property type="term" value="F:ATP binding"/>
    <property type="evidence" value="ECO:0007669"/>
    <property type="project" value="UniProtKB-KW"/>
</dbReference>
<dbReference type="Gene3D" id="3.40.50.300">
    <property type="entry name" value="P-loop containing nucleotide triphosphate hydrolases"/>
    <property type="match status" value="1"/>
</dbReference>
<sequence>FLISPNVGEEPRPLSKIASGGELSRIMLAIKKILTKGAVDQTLVFDEVDSGIGGQTAEVVGHKLRDLARYHQILCVTHLPQIAAFGNTHYQVSKREVEERTLTSVERLQGDMVVEEIARMLGGKGVSAATRTHAYEMLQKARQEER</sequence>
<dbReference type="CDD" id="cd03241">
    <property type="entry name" value="ABC_RecN"/>
    <property type="match status" value="1"/>
</dbReference>
<keyword evidence="4" id="KW-0227">DNA damage</keyword>